<evidence type="ECO:0000256" key="1">
    <source>
        <dbReference type="SAM" id="MobiDB-lite"/>
    </source>
</evidence>
<organism evidence="2">
    <name type="scientific">Tanacetum cinerariifolium</name>
    <name type="common">Dalmatian daisy</name>
    <name type="synonym">Chrysanthemum cinerariifolium</name>
    <dbReference type="NCBI Taxonomy" id="118510"/>
    <lineage>
        <taxon>Eukaryota</taxon>
        <taxon>Viridiplantae</taxon>
        <taxon>Streptophyta</taxon>
        <taxon>Embryophyta</taxon>
        <taxon>Tracheophyta</taxon>
        <taxon>Spermatophyta</taxon>
        <taxon>Magnoliopsida</taxon>
        <taxon>eudicotyledons</taxon>
        <taxon>Gunneridae</taxon>
        <taxon>Pentapetalae</taxon>
        <taxon>asterids</taxon>
        <taxon>campanulids</taxon>
        <taxon>Asterales</taxon>
        <taxon>Asteraceae</taxon>
        <taxon>Asteroideae</taxon>
        <taxon>Anthemideae</taxon>
        <taxon>Anthemidinae</taxon>
        <taxon>Tanacetum</taxon>
    </lineage>
</organism>
<comment type="caution">
    <text evidence="2">The sequence shown here is derived from an EMBL/GenBank/DDBJ whole genome shotgun (WGS) entry which is preliminary data.</text>
</comment>
<feature type="compositionally biased region" description="Polar residues" evidence="1">
    <location>
        <begin position="280"/>
        <end position="296"/>
    </location>
</feature>
<evidence type="ECO:0000313" key="2">
    <source>
        <dbReference type="EMBL" id="GEZ18336.1"/>
    </source>
</evidence>
<sequence>MAQQIIPNTQVVHKFQGIRRCNNYVVLQSIPCSPECKIVGHILLDHPLNYALTAIVNVPVVYLQQFWKTVSKVPDTKDMETLDNLFITPVTIKTIESFIQTIGYQGIVDKKYPSIPQRLDKDYHSIKDDIPLEYKRVFFRVEVPMNQPQSVVSTQGTHRITPMAYRIPTITAASPQGMKRKQSVGETKRDKITEVTLLSLALHKAAIVAEAQKNVAKVQEKLAEEEIKKMVEEPGSHKENSEVVGDDVNDTQKQDESKNDNVEKTDDDAEEKDNDDHTDQTLVKTDATSTMETRNE</sequence>
<accession>A0A699I273</accession>
<name>A0A699I273_TANCI</name>
<reference evidence="2" key="1">
    <citation type="journal article" date="2019" name="Sci. Rep.">
        <title>Draft genome of Tanacetum cinerariifolium, the natural source of mosquito coil.</title>
        <authorList>
            <person name="Yamashiro T."/>
            <person name="Shiraishi A."/>
            <person name="Satake H."/>
            <person name="Nakayama K."/>
        </authorList>
    </citation>
    <scope>NUCLEOTIDE SEQUENCE</scope>
</reference>
<gene>
    <name evidence="2" type="ORF">Tci_490309</name>
</gene>
<feature type="region of interest" description="Disordered" evidence="1">
    <location>
        <begin position="231"/>
        <end position="296"/>
    </location>
</feature>
<feature type="compositionally biased region" description="Basic and acidic residues" evidence="1">
    <location>
        <begin position="250"/>
        <end position="264"/>
    </location>
</feature>
<proteinExistence type="predicted"/>
<protein>
    <submittedName>
        <fullName evidence="2">Uncharacterized protein</fullName>
    </submittedName>
</protein>
<dbReference type="AlphaFoldDB" id="A0A699I273"/>
<dbReference type="EMBL" id="BKCJ010249766">
    <property type="protein sequence ID" value="GEZ18336.1"/>
    <property type="molecule type" value="Genomic_DNA"/>
</dbReference>
<feature type="compositionally biased region" description="Basic and acidic residues" evidence="1">
    <location>
        <begin position="231"/>
        <end position="241"/>
    </location>
</feature>